<dbReference type="Proteomes" id="UP000641932">
    <property type="component" value="Unassembled WGS sequence"/>
</dbReference>
<reference evidence="1" key="2">
    <citation type="submission" date="2020-09" db="EMBL/GenBank/DDBJ databases">
        <authorList>
            <person name="Sun Q."/>
            <person name="Zhou Y."/>
        </authorList>
    </citation>
    <scope>NUCLEOTIDE SEQUENCE</scope>
    <source>
        <strain evidence="1">CGMCC 4.7201</strain>
    </source>
</reference>
<sequence length="130" mass="13290">MSAAIGGGGSGKANHVPLPANRSAAMARKFEFRIIGDAPAAFAAARGALVERGLTWQDTGDLAAVAEDEEGARIAVRLDGVGEGIPMLRLERAADGAGQGPIARVRAGSRYKKAVRAVEGQLVAGGFLTH</sequence>
<keyword evidence="2" id="KW-1185">Reference proteome</keyword>
<evidence type="ECO:0000313" key="2">
    <source>
        <dbReference type="Proteomes" id="UP000641932"/>
    </source>
</evidence>
<protein>
    <submittedName>
        <fullName evidence="1">Uncharacterized protein</fullName>
    </submittedName>
</protein>
<comment type="caution">
    <text evidence="1">The sequence shown here is derived from an EMBL/GenBank/DDBJ whole genome shotgun (WGS) entry which is preliminary data.</text>
</comment>
<proteinExistence type="predicted"/>
<dbReference type="AlphaFoldDB" id="A0A918DV01"/>
<dbReference type="EMBL" id="BMMS01000004">
    <property type="protein sequence ID" value="GGO83099.1"/>
    <property type="molecule type" value="Genomic_DNA"/>
</dbReference>
<organism evidence="1 2">
    <name type="scientific">Wenjunlia tyrosinilytica</name>
    <dbReference type="NCBI Taxonomy" id="1544741"/>
    <lineage>
        <taxon>Bacteria</taxon>
        <taxon>Bacillati</taxon>
        <taxon>Actinomycetota</taxon>
        <taxon>Actinomycetes</taxon>
        <taxon>Kitasatosporales</taxon>
        <taxon>Streptomycetaceae</taxon>
        <taxon>Wenjunlia</taxon>
    </lineage>
</organism>
<evidence type="ECO:0000313" key="1">
    <source>
        <dbReference type="EMBL" id="GGO83099.1"/>
    </source>
</evidence>
<accession>A0A918DV01</accession>
<gene>
    <name evidence="1" type="ORF">GCM10012280_11250</name>
</gene>
<name>A0A918DV01_9ACTN</name>
<reference evidence="1" key="1">
    <citation type="journal article" date="2014" name="Int. J. Syst. Evol. Microbiol.">
        <title>Complete genome sequence of Corynebacterium casei LMG S-19264T (=DSM 44701T), isolated from a smear-ripened cheese.</title>
        <authorList>
            <consortium name="US DOE Joint Genome Institute (JGI-PGF)"/>
            <person name="Walter F."/>
            <person name="Albersmeier A."/>
            <person name="Kalinowski J."/>
            <person name="Ruckert C."/>
        </authorList>
    </citation>
    <scope>NUCLEOTIDE SEQUENCE</scope>
    <source>
        <strain evidence="1">CGMCC 4.7201</strain>
    </source>
</reference>